<dbReference type="InterPro" id="IPR035899">
    <property type="entry name" value="DBL_dom_sf"/>
</dbReference>
<feature type="domain" description="DH" evidence="2">
    <location>
        <begin position="370"/>
        <end position="575"/>
    </location>
</feature>
<dbReference type="PROSITE" id="PS00741">
    <property type="entry name" value="DH_1"/>
    <property type="match status" value="1"/>
</dbReference>
<dbReference type="PROSITE" id="PS50010">
    <property type="entry name" value="DH_2"/>
    <property type="match status" value="1"/>
</dbReference>
<proteinExistence type="predicted"/>
<dbReference type="InterPro" id="IPR001331">
    <property type="entry name" value="GDS_CDC24_CS"/>
</dbReference>
<dbReference type="Proteomes" id="UP000605846">
    <property type="component" value="Unassembled WGS sequence"/>
</dbReference>
<feature type="compositionally biased region" description="Basic residues" evidence="1">
    <location>
        <begin position="124"/>
        <end position="139"/>
    </location>
</feature>
<dbReference type="PANTHER" id="PTHR12673">
    <property type="entry name" value="FACIOGENITAL DYSPLASIA PROTEIN"/>
    <property type="match status" value="1"/>
</dbReference>
<dbReference type="SUPFAM" id="SSF48065">
    <property type="entry name" value="DBL homology domain (DH-domain)"/>
    <property type="match status" value="1"/>
</dbReference>
<dbReference type="SMART" id="SM00325">
    <property type="entry name" value="RhoGEF"/>
    <property type="match status" value="1"/>
</dbReference>
<evidence type="ECO:0000313" key="4">
    <source>
        <dbReference type="Proteomes" id="UP000605846"/>
    </source>
</evidence>
<dbReference type="AlphaFoldDB" id="A0A8H7BYQ8"/>
<evidence type="ECO:0000313" key="3">
    <source>
        <dbReference type="EMBL" id="KAF7731686.1"/>
    </source>
</evidence>
<dbReference type="Gene3D" id="1.20.900.10">
    <property type="entry name" value="Dbl homology (DH) domain"/>
    <property type="match status" value="1"/>
</dbReference>
<dbReference type="OrthoDB" id="660555at2759"/>
<comment type="caution">
    <text evidence="3">The sequence shown here is derived from an EMBL/GenBank/DDBJ whole genome shotgun (WGS) entry which is preliminary data.</text>
</comment>
<feature type="compositionally biased region" description="Polar residues" evidence="1">
    <location>
        <begin position="164"/>
        <end position="180"/>
    </location>
</feature>
<dbReference type="InterPro" id="IPR051092">
    <property type="entry name" value="FYVE_RhoGEF_PH"/>
</dbReference>
<feature type="region of interest" description="Disordered" evidence="1">
    <location>
        <begin position="26"/>
        <end position="58"/>
    </location>
</feature>
<dbReference type="InterPro" id="IPR000219">
    <property type="entry name" value="DH_dom"/>
</dbReference>
<name>A0A8H7BYQ8_9FUNG</name>
<accession>A0A8H7BYQ8</accession>
<feature type="compositionally biased region" description="Acidic residues" evidence="1">
    <location>
        <begin position="36"/>
        <end position="52"/>
    </location>
</feature>
<reference evidence="3" key="1">
    <citation type="submission" date="2020-01" db="EMBL/GenBank/DDBJ databases">
        <title>Genome Sequencing of Three Apophysomyces-Like Fungal Strains Confirms a Novel Fungal Genus in the Mucoromycota with divergent Burkholderia-like Endosymbiotic Bacteria.</title>
        <authorList>
            <person name="Stajich J.E."/>
            <person name="Macias A.M."/>
            <person name="Carter-House D."/>
            <person name="Lovett B."/>
            <person name="Kasson L.R."/>
            <person name="Berry K."/>
            <person name="Grigoriev I."/>
            <person name="Chang Y."/>
            <person name="Spatafora J."/>
            <person name="Kasson M.T."/>
        </authorList>
    </citation>
    <scope>NUCLEOTIDE SEQUENCE</scope>
    <source>
        <strain evidence="3">NRRL A-21654</strain>
    </source>
</reference>
<dbReference type="GO" id="GO:0035556">
    <property type="term" value="P:intracellular signal transduction"/>
    <property type="evidence" value="ECO:0007669"/>
    <property type="project" value="InterPro"/>
</dbReference>
<keyword evidence="4" id="KW-1185">Reference proteome</keyword>
<dbReference type="EMBL" id="JABAYA010000008">
    <property type="protein sequence ID" value="KAF7731686.1"/>
    <property type="molecule type" value="Genomic_DNA"/>
</dbReference>
<evidence type="ECO:0000259" key="2">
    <source>
        <dbReference type="PROSITE" id="PS50010"/>
    </source>
</evidence>
<dbReference type="Pfam" id="PF00621">
    <property type="entry name" value="RhoGEF"/>
    <property type="match status" value="1"/>
</dbReference>
<organism evidence="3 4">
    <name type="scientific">Apophysomyces ossiformis</name>
    <dbReference type="NCBI Taxonomy" id="679940"/>
    <lineage>
        <taxon>Eukaryota</taxon>
        <taxon>Fungi</taxon>
        <taxon>Fungi incertae sedis</taxon>
        <taxon>Mucoromycota</taxon>
        <taxon>Mucoromycotina</taxon>
        <taxon>Mucoromycetes</taxon>
        <taxon>Mucorales</taxon>
        <taxon>Mucorineae</taxon>
        <taxon>Mucoraceae</taxon>
        <taxon>Apophysomyces</taxon>
    </lineage>
</organism>
<protein>
    <submittedName>
        <fullName evidence="3">Epithelial cell transforming sequence 2 oncoprotein-like</fullName>
    </submittedName>
</protein>
<feature type="region of interest" description="Disordered" evidence="1">
    <location>
        <begin position="97"/>
        <end position="204"/>
    </location>
</feature>
<sequence length="594" mass="68426">MQRLKQKISLLSPHDSADHRYEKLILPTKLLPNNDEISEEGEEDEDGEDEGRELENVRGRTRRRQCQWLWLHPQGAKYTSASIMAWPVDMPIERSRSRSSSINSAPTQPPVIRTNPGKEEKKAIPFRKKWLQGNGKRHSSSPPCRRSGRNVHEPMDPPDPPAQLSANLSWKEPTPSTHDTSPYRGGSQRWAGDSLPSDTAPEKNVQKTCDDLYMLSIGPNRVLRRRLSCPVLDASERSKGNDETVQDAVILNEKKGYKTIFGKKLSSAVSPMSTSTTVAATTENLTEQNVPPDVHHPTSKNPVLKFSQMKTRTQPLLRRTSLKRQAKALDVWRKALVDELEKEDAKKLDPSNMVTPEVISQEKREKYSLTRKFILREFYTTEITFWNQLLFIKVMFNDPFCQAVERGSLFIRTTDADKYANLYDLMQFSSRLIRRFQCRAECPNSLPESMMDADKDLMCASCYSEIPLGQIIRDMAEMLIVFLRCALDYKDNRRILDQSQDNKAYALYREKLEMRKETRHFTLYDYLIIPIQRVTRYELLLTDLEKHTEPTNNDYENIVIARKIISSLATAMNYSQNPKRSLQLHAATEAYVHV</sequence>
<gene>
    <name evidence="3" type="primary">ECT2L_4</name>
    <name evidence="3" type="ORF">EC973_008857</name>
</gene>
<evidence type="ECO:0000256" key="1">
    <source>
        <dbReference type="SAM" id="MobiDB-lite"/>
    </source>
</evidence>
<dbReference type="GO" id="GO:0005737">
    <property type="term" value="C:cytoplasm"/>
    <property type="evidence" value="ECO:0007669"/>
    <property type="project" value="TreeGrafter"/>
</dbReference>
<dbReference type="PANTHER" id="PTHR12673:SF159">
    <property type="entry name" value="LD03170P"/>
    <property type="match status" value="1"/>
</dbReference>
<dbReference type="GO" id="GO:0005085">
    <property type="term" value="F:guanyl-nucleotide exchange factor activity"/>
    <property type="evidence" value="ECO:0007669"/>
    <property type="project" value="InterPro"/>
</dbReference>